<dbReference type="HOGENOM" id="CLU_3197942_0_0_9"/>
<organism evidence="1 2">
    <name type="scientific">Clostridium botulinum (strain Okra / Type B1)</name>
    <dbReference type="NCBI Taxonomy" id="498213"/>
    <lineage>
        <taxon>Bacteria</taxon>
        <taxon>Bacillati</taxon>
        <taxon>Bacillota</taxon>
        <taxon>Clostridia</taxon>
        <taxon>Eubacteriales</taxon>
        <taxon>Clostridiaceae</taxon>
        <taxon>Clostridium</taxon>
    </lineage>
</organism>
<gene>
    <name evidence="1" type="ordered locus">CLD_2599</name>
</gene>
<protein>
    <submittedName>
        <fullName evidence="1">Uncharacterized protein</fullName>
    </submittedName>
</protein>
<dbReference type="KEGG" id="cbb:CLD_2599"/>
<dbReference type="AlphaFoldDB" id="B1IFL6"/>
<name>B1IFL6_CLOBK</name>
<dbReference type="EMBL" id="CP000939">
    <property type="protein sequence ID" value="ACA44256.1"/>
    <property type="molecule type" value="Genomic_DNA"/>
</dbReference>
<evidence type="ECO:0000313" key="1">
    <source>
        <dbReference type="EMBL" id="ACA44256.1"/>
    </source>
</evidence>
<dbReference type="Proteomes" id="UP000008541">
    <property type="component" value="Chromosome"/>
</dbReference>
<proteinExistence type="predicted"/>
<reference evidence="1 2" key="1">
    <citation type="journal article" date="2007" name="PLoS ONE">
        <title>Analysis of the neurotoxin complex genes in Clostridium botulinum A1-A4 and B1 strains: BoNT/A3, /Ba4 and /B1 clusters are located within plasmids.</title>
        <authorList>
            <person name="Smith T.J."/>
            <person name="Hill K.K."/>
            <person name="Foley B.T."/>
            <person name="Detter J.C."/>
            <person name="Munk A.C."/>
            <person name="Bruce D.C."/>
            <person name="Doggett N.A."/>
            <person name="Smith L.A."/>
            <person name="Marks J.D."/>
            <person name="Xie G."/>
            <person name="Brettin T.S."/>
        </authorList>
    </citation>
    <scope>NUCLEOTIDE SEQUENCE [LARGE SCALE GENOMIC DNA]</scope>
    <source>
        <strain evidence="2">Okra / Type B1</strain>
    </source>
</reference>
<sequence length="45" mass="5630">MTAFLKHEEFHYVLYILYINKIQEKKELIYQQQDIIQKMQNILDN</sequence>
<accession>B1IFL6</accession>
<evidence type="ECO:0000313" key="2">
    <source>
        <dbReference type="Proteomes" id="UP000008541"/>
    </source>
</evidence>